<sequence length="241" mass="27531">MSSSQDSYGFLLFYEQRRSCWFLSRRNPTCGNNNPSRYVPAREDDEHNGACSPRRRHAGALVIGSLTKDDLPVWEQHNPVAEKSATGNSKGGNSEHFPEVKDSVSLISDSEGNTREHLPKGRKKILNFKFRRRRQHPTRVATFTSLSTRSCPHSEQKYVSGELRTTSEHFPRSSRMESLISDAQVTRLPNAQSGCVHREAAIFFVLVYGSFERTRADVHERVRVLRIAWSRSSFSRRGLHK</sequence>
<name>A0A6C0BZR2_9ZZZZ</name>
<organism evidence="2">
    <name type="scientific">viral metagenome</name>
    <dbReference type="NCBI Taxonomy" id="1070528"/>
    <lineage>
        <taxon>unclassified sequences</taxon>
        <taxon>metagenomes</taxon>
        <taxon>organismal metagenomes</taxon>
    </lineage>
</organism>
<evidence type="ECO:0000256" key="1">
    <source>
        <dbReference type="SAM" id="MobiDB-lite"/>
    </source>
</evidence>
<evidence type="ECO:0000313" key="2">
    <source>
        <dbReference type="EMBL" id="QHS97686.1"/>
    </source>
</evidence>
<proteinExistence type="predicted"/>
<dbReference type="EMBL" id="MN739302">
    <property type="protein sequence ID" value="QHS97686.1"/>
    <property type="molecule type" value="Genomic_DNA"/>
</dbReference>
<reference evidence="2" key="1">
    <citation type="journal article" date="2020" name="Nature">
        <title>Giant virus diversity and host interactions through global metagenomics.</title>
        <authorList>
            <person name="Schulz F."/>
            <person name="Roux S."/>
            <person name="Paez-Espino D."/>
            <person name="Jungbluth S."/>
            <person name="Walsh D.A."/>
            <person name="Denef V.J."/>
            <person name="McMahon K.D."/>
            <person name="Konstantinidis K.T."/>
            <person name="Eloe-Fadrosh E.A."/>
            <person name="Kyrpides N.C."/>
            <person name="Woyke T."/>
        </authorList>
    </citation>
    <scope>NUCLEOTIDE SEQUENCE</scope>
    <source>
        <strain evidence="2">GVMAG-M-3300020182-33</strain>
    </source>
</reference>
<feature type="region of interest" description="Disordered" evidence="1">
    <location>
        <begin position="34"/>
        <end position="53"/>
    </location>
</feature>
<protein>
    <submittedName>
        <fullName evidence="2">Uncharacterized protein</fullName>
    </submittedName>
</protein>
<dbReference type="AlphaFoldDB" id="A0A6C0BZR2"/>
<accession>A0A6C0BZR2</accession>